<dbReference type="AlphaFoldDB" id="A0AAD4K1K7"/>
<dbReference type="InterPro" id="IPR002067">
    <property type="entry name" value="MCP"/>
</dbReference>
<feature type="non-terminal residue" evidence="11">
    <location>
        <position position="1"/>
    </location>
</feature>
<dbReference type="InterPro" id="IPR018108">
    <property type="entry name" value="MCP_transmembrane"/>
</dbReference>
<evidence type="ECO:0000313" key="11">
    <source>
        <dbReference type="EMBL" id="KAH8371905.1"/>
    </source>
</evidence>
<reference evidence="11" key="1">
    <citation type="journal article" date="2021" name="Mol. Ecol. Resour.">
        <title>Phylogenomic analyses of the genus Drosophila reveals genomic signals of climate adaptation.</title>
        <authorList>
            <person name="Li F."/>
            <person name="Rane R.V."/>
            <person name="Luria V."/>
            <person name="Xiong Z."/>
            <person name="Chen J."/>
            <person name="Li Z."/>
            <person name="Catullo R.A."/>
            <person name="Griffin P.C."/>
            <person name="Schiffer M."/>
            <person name="Pearce S."/>
            <person name="Lee S.F."/>
            <person name="McElroy K."/>
            <person name="Stocker A."/>
            <person name="Shirriffs J."/>
            <person name="Cockerell F."/>
            <person name="Coppin C."/>
            <person name="Sgro C.M."/>
            <person name="Karger A."/>
            <person name="Cain J.W."/>
            <person name="Weber J.A."/>
            <person name="Santpere G."/>
            <person name="Kirschner M.W."/>
            <person name="Hoffmann A.A."/>
            <person name="Oakeshott J.G."/>
            <person name="Zhang G."/>
        </authorList>
    </citation>
    <scope>NUCLEOTIDE SEQUENCE</scope>
    <source>
        <strain evidence="11">BGI-SZ-2011g</strain>
    </source>
</reference>
<proteinExistence type="inferred from homology"/>
<comment type="similarity">
    <text evidence="2 9">Belongs to the mitochondrial carrier (TC 2.A.29) family.</text>
</comment>
<evidence type="ECO:0000256" key="10">
    <source>
        <dbReference type="SAM" id="Phobius"/>
    </source>
</evidence>
<evidence type="ECO:0000256" key="8">
    <source>
        <dbReference type="PROSITE-ProRule" id="PRU00282"/>
    </source>
</evidence>
<keyword evidence="5" id="KW-0677">Repeat</keyword>
<evidence type="ECO:0000256" key="2">
    <source>
        <dbReference type="ARBA" id="ARBA00006375"/>
    </source>
</evidence>
<evidence type="ECO:0000256" key="9">
    <source>
        <dbReference type="RuleBase" id="RU000488"/>
    </source>
</evidence>
<sequence length="285" mass="32033">EDNDSRRPRWWFGGASSTIVASIVAPFDLIKTHMQTQTNKKNMLQTAQKVIRLRGLIGFYDGFPAAALRQMTATSLRFTLYDLGKKFELMDNTLAVKICLAIIAGSAGSTIAIPLDVINVRMQTDMKSTELEGRKYRCLSDALVRIPREEGWRALYNGGYACVLKSAIGTIGQIAVYDHQVKCKIQKQFQMTDDIRLHVTSSVISSVIDSFITQPFDVLKTIMMNARPGEFPSMLHAVNYMMRFGVLSPYRGLVPTLVRKVPATIMMYVIYEQMRLKLGLPGVHK</sequence>
<dbReference type="EMBL" id="JAJJHW010002585">
    <property type="protein sequence ID" value="KAH8371905.1"/>
    <property type="molecule type" value="Genomic_DNA"/>
</dbReference>
<evidence type="ECO:0000256" key="4">
    <source>
        <dbReference type="ARBA" id="ARBA00022692"/>
    </source>
</evidence>
<keyword evidence="6 10" id="KW-1133">Transmembrane helix</keyword>
<dbReference type="InterPro" id="IPR050391">
    <property type="entry name" value="Mito_Metabolite_Transporter"/>
</dbReference>
<name>A0AAD4K1K7_9MUSC</name>
<dbReference type="GO" id="GO:0016020">
    <property type="term" value="C:membrane"/>
    <property type="evidence" value="ECO:0007669"/>
    <property type="project" value="UniProtKB-SubCell"/>
</dbReference>
<feature type="transmembrane region" description="Helical" evidence="10">
    <location>
        <begin position="94"/>
        <end position="118"/>
    </location>
</feature>
<dbReference type="Gene3D" id="1.50.40.10">
    <property type="entry name" value="Mitochondrial carrier domain"/>
    <property type="match status" value="1"/>
</dbReference>
<evidence type="ECO:0000313" key="12">
    <source>
        <dbReference type="Proteomes" id="UP001200034"/>
    </source>
</evidence>
<feature type="transmembrane region" description="Helical" evidence="10">
    <location>
        <begin position="51"/>
        <end position="68"/>
    </location>
</feature>
<dbReference type="InterPro" id="IPR023395">
    <property type="entry name" value="MCP_dom_sf"/>
</dbReference>
<evidence type="ECO:0000256" key="5">
    <source>
        <dbReference type="ARBA" id="ARBA00022737"/>
    </source>
</evidence>
<dbReference type="PRINTS" id="PR00926">
    <property type="entry name" value="MITOCARRIER"/>
</dbReference>
<evidence type="ECO:0000256" key="1">
    <source>
        <dbReference type="ARBA" id="ARBA00004141"/>
    </source>
</evidence>
<dbReference type="PANTHER" id="PTHR45618">
    <property type="entry name" value="MITOCHONDRIAL DICARBOXYLATE CARRIER-RELATED"/>
    <property type="match status" value="1"/>
</dbReference>
<dbReference type="Proteomes" id="UP001200034">
    <property type="component" value="Unassembled WGS sequence"/>
</dbReference>
<evidence type="ECO:0000256" key="6">
    <source>
        <dbReference type="ARBA" id="ARBA00022989"/>
    </source>
</evidence>
<feature type="repeat" description="Solcar" evidence="8">
    <location>
        <begin position="8"/>
        <end position="87"/>
    </location>
</feature>
<dbReference type="PROSITE" id="PS50920">
    <property type="entry name" value="SOLCAR"/>
    <property type="match status" value="3"/>
</dbReference>
<gene>
    <name evidence="11" type="ORF">KR093_009265</name>
</gene>
<accession>A0AAD4K1K7</accession>
<keyword evidence="12" id="KW-1185">Reference proteome</keyword>
<keyword evidence="7 8" id="KW-0472">Membrane</keyword>
<feature type="repeat" description="Solcar" evidence="8">
    <location>
        <begin position="92"/>
        <end position="183"/>
    </location>
</feature>
<comment type="caution">
    <text evidence="11">The sequence shown here is derived from an EMBL/GenBank/DDBJ whole genome shotgun (WGS) entry which is preliminary data.</text>
</comment>
<evidence type="ECO:0000256" key="3">
    <source>
        <dbReference type="ARBA" id="ARBA00022448"/>
    </source>
</evidence>
<keyword evidence="3 9" id="KW-0813">Transport</keyword>
<dbReference type="SUPFAM" id="SSF103506">
    <property type="entry name" value="Mitochondrial carrier"/>
    <property type="match status" value="1"/>
</dbReference>
<evidence type="ECO:0000256" key="7">
    <source>
        <dbReference type="ARBA" id="ARBA00023136"/>
    </source>
</evidence>
<dbReference type="GO" id="GO:0055085">
    <property type="term" value="P:transmembrane transport"/>
    <property type="evidence" value="ECO:0007669"/>
    <property type="project" value="InterPro"/>
</dbReference>
<organism evidence="11 12">
    <name type="scientific">Drosophila rubida</name>
    <dbReference type="NCBI Taxonomy" id="30044"/>
    <lineage>
        <taxon>Eukaryota</taxon>
        <taxon>Metazoa</taxon>
        <taxon>Ecdysozoa</taxon>
        <taxon>Arthropoda</taxon>
        <taxon>Hexapoda</taxon>
        <taxon>Insecta</taxon>
        <taxon>Pterygota</taxon>
        <taxon>Neoptera</taxon>
        <taxon>Endopterygota</taxon>
        <taxon>Diptera</taxon>
        <taxon>Brachycera</taxon>
        <taxon>Muscomorpha</taxon>
        <taxon>Ephydroidea</taxon>
        <taxon>Drosophilidae</taxon>
        <taxon>Drosophila</taxon>
    </lineage>
</organism>
<comment type="subcellular location">
    <subcellularLocation>
        <location evidence="1">Membrane</location>
        <topology evidence="1">Multi-pass membrane protein</topology>
    </subcellularLocation>
</comment>
<feature type="repeat" description="Solcar" evidence="8">
    <location>
        <begin position="193"/>
        <end position="277"/>
    </location>
</feature>
<feature type="transmembrane region" description="Helical" evidence="10">
    <location>
        <begin position="12"/>
        <end position="30"/>
    </location>
</feature>
<dbReference type="Pfam" id="PF00153">
    <property type="entry name" value="Mito_carr"/>
    <property type="match status" value="3"/>
</dbReference>
<keyword evidence="4 8" id="KW-0812">Transmembrane</keyword>
<protein>
    <submittedName>
        <fullName evidence="11">Uncharacterized protein</fullName>
    </submittedName>
</protein>